<dbReference type="eggNOG" id="COG2244">
    <property type="taxonomic scope" value="Bacteria"/>
</dbReference>
<feature type="transmembrane region" description="Helical" evidence="7">
    <location>
        <begin position="396"/>
        <end position="416"/>
    </location>
</feature>
<evidence type="ECO:0000256" key="1">
    <source>
        <dbReference type="ARBA" id="ARBA00004651"/>
    </source>
</evidence>
<comment type="caution">
    <text evidence="8">The sequence shown here is derived from an EMBL/GenBank/DDBJ whole genome shotgun (WGS) entry which is preliminary data.</text>
</comment>
<dbReference type="Pfam" id="PF13440">
    <property type="entry name" value="Polysacc_synt_3"/>
    <property type="match status" value="1"/>
</dbReference>
<evidence type="ECO:0000313" key="8">
    <source>
        <dbReference type="EMBL" id="ESS66173.1"/>
    </source>
</evidence>
<feature type="transmembrane region" description="Helical" evidence="7">
    <location>
        <begin position="298"/>
        <end position="321"/>
    </location>
</feature>
<feature type="transmembrane region" description="Helical" evidence="7">
    <location>
        <begin position="341"/>
        <end position="360"/>
    </location>
</feature>
<sequence>MATQVKLLNPIESIMKDLKEKIIRGSFAKIVSQAVNVFLRLGSLIVLARLLDPTDFGLVTMVTAVSGVFKILKDAGLSMATIQRDTVSHEQMSTLFWINTLLGLILALLLVAMAPAIVTFYNEPRLYWVTLALGVDFIFTGLTAQHSALLQRQMRFDTIAFIDIITLLAGIIVAVSMALDGWGYWALVGQAVITPCAYTICTWAAVRWIPGMPRRSVGIRSMLRFGGTITLNGLVMYFAYNVEKILLGRFWGADSVGIYERANQLIKFPIDILFSSIGGVMFSALSRIQDDPNRQKRYFLKGLSLVLTLSLPITFACAIFADDVIFVLLGPKWKDAAPIFRLLAPAILVLSMINPFYFMLLSFGLVKRSLKIAFVIAPLVIASYIIGLPHGPTGVAFAYSAAMILWVVPHIAWCIHGTRISVLDIVQTVSRPFISGIVASALAFGIQFYYGQFLSSFQRLALGSSVMLISYLWMLLFIMGQKTFYLDLFLVLKTRNPVDQKN</sequence>
<evidence type="ECO:0000313" key="9">
    <source>
        <dbReference type="Proteomes" id="UP000017842"/>
    </source>
</evidence>
<dbReference type="PANTHER" id="PTHR30250:SF10">
    <property type="entry name" value="LIPOPOLYSACCHARIDE BIOSYNTHESIS PROTEIN WZXC"/>
    <property type="match status" value="1"/>
</dbReference>
<gene>
    <name evidence="8" type="primary">wzxC</name>
    <name evidence="8" type="ORF">MGMO_204c00010</name>
</gene>
<evidence type="ECO:0000256" key="2">
    <source>
        <dbReference type="ARBA" id="ARBA00007430"/>
    </source>
</evidence>
<protein>
    <submittedName>
        <fullName evidence="8">Lipopolysaccharide biosynthesis protein WzxC</fullName>
    </submittedName>
</protein>
<evidence type="ECO:0000256" key="5">
    <source>
        <dbReference type="ARBA" id="ARBA00022989"/>
    </source>
</evidence>
<keyword evidence="4 7" id="KW-0812">Transmembrane</keyword>
<proteinExistence type="inferred from homology"/>
<keyword evidence="6 7" id="KW-0472">Membrane</keyword>
<evidence type="ECO:0000256" key="4">
    <source>
        <dbReference type="ARBA" id="ARBA00022692"/>
    </source>
</evidence>
<feature type="transmembrane region" description="Helical" evidence="7">
    <location>
        <begin position="428"/>
        <end position="450"/>
    </location>
</feature>
<accession>V5BNP1</accession>
<comment type="subcellular location">
    <subcellularLocation>
        <location evidence="1">Cell membrane</location>
        <topology evidence="1">Multi-pass membrane protein</topology>
    </subcellularLocation>
</comment>
<organism evidence="8 9">
    <name type="scientific">Methyloglobulus morosus KoM1</name>
    <dbReference type="NCBI Taxonomy" id="1116472"/>
    <lineage>
        <taxon>Bacteria</taxon>
        <taxon>Pseudomonadati</taxon>
        <taxon>Pseudomonadota</taxon>
        <taxon>Gammaproteobacteria</taxon>
        <taxon>Methylococcales</taxon>
        <taxon>Methylococcaceae</taxon>
        <taxon>Methyloglobulus</taxon>
    </lineage>
</organism>
<feature type="transmembrane region" description="Helical" evidence="7">
    <location>
        <begin position="268"/>
        <end position="286"/>
    </location>
</feature>
<dbReference type="GO" id="GO:0005886">
    <property type="term" value="C:plasma membrane"/>
    <property type="evidence" value="ECO:0007669"/>
    <property type="project" value="UniProtKB-SubCell"/>
</dbReference>
<dbReference type="EMBL" id="AYLO01000176">
    <property type="protein sequence ID" value="ESS66173.1"/>
    <property type="molecule type" value="Genomic_DNA"/>
</dbReference>
<feature type="transmembrane region" description="Helical" evidence="7">
    <location>
        <begin position="94"/>
        <end position="120"/>
    </location>
</feature>
<keyword evidence="9" id="KW-1185">Reference proteome</keyword>
<dbReference type="Proteomes" id="UP000017842">
    <property type="component" value="Unassembled WGS sequence"/>
</dbReference>
<keyword evidence="5 7" id="KW-1133">Transmembrane helix</keyword>
<evidence type="ECO:0000256" key="3">
    <source>
        <dbReference type="ARBA" id="ARBA00022475"/>
    </source>
</evidence>
<dbReference type="RefSeq" id="WP_023496614.1">
    <property type="nucleotide sequence ID" value="NZ_AYLO01000176.1"/>
</dbReference>
<dbReference type="AlphaFoldDB" id="V5BNP1"/>
<dbReference type="PATRIC" id="fig|1116472.3.peg.4046"/>
<feature type="transmembrane region" description="Helical" evidence="7">
    <location>
        <begin position="156"/>
        <end position="178"/>
    </location>
</feature>
<feature type="transmembrane region" description="Helical" evidence="7">
    <location>
        <begin position="126"/>
        <end position="144"/>
    </location>
</feature>
<feature type="transmembrane region" description="Helical" evidence="7">
    <location>
        <begin position="184"/>
        <end position="209"/>
    </location>
</feature>
<reference evidence="8 9" key="1">
    <citation type="journal article" date="2013" name="Genome Announc.">
        <title>Draft Genome Sequence of the Methanotrophic Gammaproteobacterium Methyloglobulus morosus DSM 22980 Strain KoM1.</title>
        <authorList>
            <person name="Poehlein A."/>
            <person name="Deutzmann J.S."/>
            <person name="Daniel R."/>
            <person name="Simeonova D.D."/>
        </authorList>
    </citation>
    <scope>NUCLEOTIDE SEQUENCE [LARGE SCALE GENOMIC DNA]</scope>
    <source>
        <strain evidence="8 9">KoM1</strain>
    </source>
</reference>
<dbReference type="STRING" id="1116472.MGMO_204c00010"/>
<dbReference type="InterPro" id="IPR050833">
    <property type="entry name" value="Poly_Biosynth_Transport"/>
</dbReference>
<name>V5BNP1_9GAMM</name>
<comment type="similarity">
    <text evidence="2">Belongs to the polysaccharide synthase family.</text>
</comment>
<evidence type="ECO:0000256" key="6">
    <source>
        <dbReference type="ARBA" id="ARBA00023136"/>
    </source>
</evidence>
<feature type="transmembrane region" description="Helical" evidence="7">
    <location>
        <begin position="372"/>
        <end position="390"/>
    </location>
</feature>
<dbReference type="CDD" id="cd13127">
    <property type="entry name" value="MATE_tuaB_like"/>
    <property type="match status" value="1"/>
</dbReference>
<keyword evidence="3" id="KW-1003">Cell membrane</keyword>
<evidence type="ECO:0000256" key="7">
    <source>
        <dbReference type="SAM" id="Phobius"/>
    </source>
</evidence>
<dbReference type="PANTHER" id="PTHR30250">
    <property type="entry name" value="PST FAMILY PREDICTED COLANIC ACID TRANSPORTER"/>
    <property type="match status" value="1"/>
</dbReference>